<gene>
    <name evidence="2" type="ORF">ACFSAU_13835</name>
</gene>
<organism evidence="2 3">
    <name type="scientific">Halolamina litorea</name>
    <dbReference type="NCBI Taxonomy" id="1515593"/>
    <lineage>
        <taxon>Archaea</taxon>
        <taxon>Methanobacteriati</taxon>
        <taxon>Methanobacteriota</taxon>
        <taxon>Stenosarchaea group</taxon>
        <taxon>Halobacteria</taxon>
        <taxon>Halobacteriales</taxon>
        <taxon>Haloferacaceae</taxon>
    </lineage>
</organism>
<comment type="caution">
    <text evidence="2">The sequence shown here is derived from an EMBL/GenBank/DDBJ whole genome shotgun (WGS) entry which is preliminary data.</text>
</comment>
<dbReference type="RefSeq" id="WP_267648069.1">
    <property type="nucleotide sequence ID" value="NZ_JANHGR010000003.1"/>
</dbReference>
<sequence length="189" mass="19686">MWPWDHVAAGYLLLSALHRLGWRRPPSRRAAVVVAGAAVLPDLIDKPLSWWLAVLPSGRSLGHSLLVALPLVAVVAAVGLSTERRSVALAFGAGYLSHLAGDVAYPLLVKGELRVGFLLWPLVPADSSGAGGGLPYLTDLVDDFIGFLSTPAGALYAAADLTLLGLALLAWVVDGRTAKPHAGSTVEDG</sequence>
<dbReference type="Proteomes" id="UP001597139">
    <property type="component" value="Unassembled WGS sequence"/>
</dbReference>
<feature type="transmembrane region" description="Helical" evidence="1">
    <location>
        <begin position="60"/>
        <end position="80"/>
    </location>
</feature>
<reference evidence="2 3" key="1">
    <citation type="journal article" date="2019" name="Int. J. Syst. Evol. Microbiol.">
        <title>The Global Catalogue of Microorganisms (GCM) 10K type strain sequencing project: providing services to taxonomists for standard genome sequencing and annotation.</title>
        <authorList>
            <consortium name="The Broad Institute Genomics Platform"/>
            <consortium name="The Broad Institute Genome Sequencing Center for Infectious Disease"/>
            <person name="Wu L."/>
            <person name="Ma J."/>
        </authorList>
    </citation>
    <scope>NUCLEOTIDE SEQUENCE [LARGE SCALE GENOMIC DNA]</scope>
    <source>
        <strain evidence="2 3">CGMCC 1.12859</strain>
    </source>
</reference>
<feature type="transmembrane region" description="Helical" evidence="1">
    <location>
        <begin position="154"/>
        <end position="173"/>
    </location>
</feature>
<keyword evidence="2" id="KW-0378">Hydrolase</keyword>
<dbReference type="GO" id="GO:0016787">
    <property type="term" value="F:hydrolase activity"/>
    <property type="evidence" value="ECO:0007669"/>
    <property type="project" value="UniProtKB-KW"/>
</dbReference>
<keyword evidence="1" id="KW-1133">Transmembrane helix</keyword>
<protein>
    <submittedName>
        <fullName evidence="2">Metal-dependent hydrolase</fullName>
    </submittedName>
</protein>
<evidence type="ECO:0000313" key="3">
    <source>
        <dbReference type="Proteomes" id="UP001597139"/>
    </source>
</evidence>
<proteinExistence type="predicted"/>
<accession>A0ABD6BV01</accession>
<keyword evidence="1" id="KW-0472">Membrane</keyword>
<feature type="transmembrane region" description="Helical" evidence="1">
    <location>
        <begin position="87"/>
        <end position="108"/>
    </location>
</feature>
<evidence type="ECO:0000313" key="2">
    <source>
        <dbReference type="EMBL" id="MFD1568571.1"/>
    </source>
</evidence>
<name>A0ABD6BV01_9EURY</name>
<keyword evidence="3" id="KW-1185">Reference proteome</keyword>
<dbReference type="AlphaFoldDB" id="A0ABD6BV01"/>
<dbReference type="InterPro" id="IPR007404">
    <property type="entry name" value="YdjM-like"/>
</dbReference>
<dbReference type="EMBL" id="JBHUCZ010000012">
    <property type="protein sequence ID" value="MFD1568571.1"/>
    <property type="molecule type" value="Genomic_DNA"/>
</dbReference>
<dbReference type="Pfam" id="PF04307">
    <property type="entry name" value="YdjM"/>
    <property type="match status" value="1"/>
</dbReference>
<keyword evidence="1" id="KW-0812">Transmembrane</keyword>
<evidence type="ECO:0000256" key="1">
    <source>
        <dbReference type="SAM" id="Phobius"/>
    </source>
</evidence>